<evidence type="ECO:0000313" key="5">
    <source>
        <dbReference type="Proteomes" id="UP000317155"/>
    </source>
</evidence>
<proteinExistence type="predicted"/>
<gene>
    <name evidence="4" type="ORF">FL622_11685</name>
</gene>
<name>A0A550JAN4_9BACT</name>
<keyword evidence="5" id="KW-1185">Reference proteome</keyword>
<evidence type="ECO:0000256" key="1">
    <source>
        <dbReference type="ARBA" id="ARBA00022553"/>
    </source>
</evidence>
<dbReference type="Pfam" id="PF00072">
    <property type="entry name" value="Response_reg"/>
    <property type="match status" value="1"/>
</dbReference>
<dbReference type="PANTHER" id="PTHR44591:SF3">
    <property type="entry name" value="RESPONSE REGULATORY DOMAIN-CONTAINING PROTEIN"/>
    <property type="match status" value="1"/>
</dbReference>
<dbReference type="InterPro" id="IPR011006">
    <property type="entry name" value="CheY-like_superfamily"/>
</dbReference>
<dbReference type="SUPFAM" id="SSF52172">
    <property type="entry name" value="CheY-like"/>
    <property type="match status" value="1"/>
</dbReference>
<sequence length="121" mass="13241">MKKILIVDDQADVQKLLAIVLSRKDRQLFYAASGEEAIAIARVEIPDLILLDVMMPGGMDGYQAARILKAEEATRDCPIIAMTAKAQEEDRQEAFAAGADAYVSKPFDMGDLQVKVETLLA</sequence>
<accession>A0A550JAN4</accession>
<dbReference type="PROSITE" id="PS50110">
    <property type="entry name" value="RESPONSE_REGULATORY"/>
    <property type="match status" value="1"/>
</dbReference>
<dbReference type="OrthoDB" id="9790791at2"/>
<dbReference type="SMART" id="SM00448">
    <property type="entry name" value="REC"/>
    <property type="match status" value="1"/>
</dbReference>
<organism evidence="4 5">
    <name type="scientific">Trichloromonas acetexigens</name>
    <dbReference type="NCBI Taxonomy" id="38815"/>
    <lineage>
        <taxon>Bacteria</taxon>
        <taxon>Pseudomonadati</taxon>
        <taxon>Thermodesulfobacteriota</taxon>
        <taxon>Desulfuromonadia</taxon>
        <taxon>Desulfuromonadales</taxon>
        <taxon>Trichloromonadaceae</taxon>
        <taxon>Trichloromonas</taxon>
    </lineage>
</organism>
<dbReference type="AlphaFoldDB" id="A0A550JAN4"/>
<comment type="caution">
    <text evidence="4">The sequence shown here is derived from an EMBL/GenBank/DDBJ whole genome shotgun (WGS) entry which is preliminary data.</text>
</comment>
<evidence type="ECO:0000259" key="3">
    <source>
        <dbReference type="PROSITE" id="PS50110"/>
    </source>
</evidence>
<dbReference type="EMBL" id="VJVV01000008">
    <property type="protein sequence ID" value="TRO80286.1"/>
    <property type="molecule type" value="Genomic_DNA"/>
</dbReference>
<dbReference type="Proteomes" id="UP000317155">
    <property type="component" value="Unassembled WGS sequence"/>
</dbReference>
<evidence type="ECO:0000256" key="2">
    <source>
        <dbReference type="PROSITE-ProRule" id="PRU00169"/>
    </source>
</evidence>
<dbReference type="GO" id="GO:0000160">
    <property type="term" value="P:phosphorelay signal transduction system"/>
    <property type="evidence" value="ECO:0007669"/>
    <property type="project" value="InterPro"/>
</dbReference>
<dbReference type="InterPro" id="IPR001789">
    <property type="entry name" value="Sig_transdc_resp-reg_receiver"/>
</dbReference>
<evidence type="ECO:0000313" key="4">
    <source>
        <dbReference type="EMBL" id="TRO80286.1"/>
    </source>
</evidence>
<keyword evidence="1 2" id="KW-0597">Phosphoprotein</keyword>
<reference evidence="4 5" key="1">
    <citation type="submission" date="2019-07" db="EMBL/GenBank/DDBJ databases">
        <title>Insights of Desulfuromonas acetexigens electromicrobiology.</title>
        <authorList>
            <person name="Katuri K."/>
            <person name="Sapireddy V."/>
            <person name="Shaw D.R."/>
            <person name="Saikaly P."/>
        </authorList>
    </citation>
    <scope>NUCLEOTIDE SEQUENCE [LARGE SCALE GENOMIC DNA]</scope>
    <source>
        <strain evidence="4 5">2873</strain>
    </source>
</reference>
<feature type="domain" description="Response regulatory" evidence="3">
    <location>
        <begin position="3"/>
        <end position="120"/>
    </location>
</feature>
<dbReference type="RefSeq" id="WP_092058506.1">
    <property type="nucleotide sequence ID" value="NZ_FOJJ01000040.1"/>
</dbReference>
<feature type="modified residue" description="4-aspartylphosphate" evidence="2">
    <location>
        <position position="52"/>
    </location>
</feature>
<dbReference type="InterPro" id="IPR050595">
    <property type="entry name" value="Bact_response_regulator"/>
</dbReference>
<dbReference type="Gene3D" id="3.40.50.2300">
    <property type="match status" value="1"/>
</dbReference>
<dbReference type="PANTHER" id="PTHR44591">
    <property type="entry name" value="STRESS RESPONSE REGULATOR PROTEIN 1"/>
    <property type="match status" value="1"/>
</dbReference>
<protein>
    <submittedName>
        <fullName evidence="4">Response regulator</fullName>
    </submittedName>
</protein>